<dbReference type="VEuPathDB" id="FungiDB:I302_01030"/>
<reference evidence="2" key="3">
    <citation type="submission" date="2014-01" db="EMBL/GenBank/DDBJ databases">
        <title>Evolution of pathogenesis and genome organization in the Tremellales.</title>
        <authorList>
            <person name="Cuomo C."/>
            <person name="Litvintseva A."/>
            <person name="Heitman J."/>
            <person name="Chen Y."/>
            <person name="Sun S."/>
            <person name="Springer D."/>
            <person name="Dromer F."/>
            <person name="Young S."/>
            <person name="Zeng Q."/>
            <person name="Chapman S."/>
            <person name="Gujja S."/>
            <person name="Saif S."/>
            <person name="Birren B."/>
        </authorList>
    </citation>
    <scope>NUCLEOTIDE SEQUENCE</scope>
    <source>
        <strain evidence="2">CBS 10118</strain>
    </source>
</reference>
<feature type="compositionally biased region" description="Polar residues" evidence="1">
    <location>
        <begin position="1"/>
        <end position="13"/>
    </location>
</feature>
<feature type="compositionally biased region" description="Basic and acidic residues" evidence="1">
    <location>
        <begin position="14"/>
        <end position="30"/>
    </location>
</feature>
<evidence type="ECO:0000313" key="3">
    <source>
        <dbReference type="EMBL" id="WVW80357.1"/>
    </source>
</evidence>
<dbReference type="KEGG" id="kbi:30205429"/>
<proteinExistence type="predicted"/>
<dbReference type="Proteomes" id="UP000092730">
    <property type="component" value="Chromosome 1"/>
</dbReference>
<accession>A0A1B9GEN5</accession>
<feature type="compositionally biased region" description="Polar residues" evidence="1">
    <location>
        <begin position="50"/>
        <end position="66"/>
    </location>
</feature>
<protein>
    <submittedName>
        <fullName evidence="2">Uncharacterized protein</fullName>
    </submittedName>
</protein>
<organism evidence="2">
    <name type="scientific">Kwoniella bestiolae CBS 10118</name>
    <dbReference type="NCBI Taxonomy" id="1296100"/>
    <lineage>
        <taxon>Eukaryota</taxon>
        <taxon>Fungi</taxon>
        <taxon>Dikarya</taxon>
        <taxon>Basidiomycota</taxon>
        <taxon>Agaricomycotina</taxon>
        <taxon>Tremellomycetes</taxon>
        <taxon>Tremellales</taxon>
        <taxon>Cryptococcaceae</taxon>
        <taxon>Kwoniella</taxon>
    </lineage>
</organism>
<dbReference type="RefSeq" id="XP_019050593.1">
    <property type="nucleotide sequence ID" value="XM_019187715.1"/>
</dbReference>
<keyword evidence="4" id="KW-1185">Reference proteome</keyword>
<dbReference type="AlphaFoldDB" id="A0A1B9GEN5"/>
<feature type="compositionally biased region" description="Polar residues" evidence="1">
    <location>
        <begin position="116"/>
        <end position="125"/>
    </location>
</feature>
<dbReference type="GeneID" id="30205429"/>
<dbReference type="EMBL" id="CP144541">
    <property type="protein sequence ID" value="WVW80357.1"/>
    <property type="molecule type" value="Genomic_DNA"/>
</dbReference>
<sequence>MADQQSTTDSTFSKQDHSSKTGETSERSKSGTEMGSNSSEVDADAVDPTSRGTTPVQRSSRHNPNNKFVRLEPDSDNNDVETPVTYSSYTPKETAARLAALRASESDRSLVEKRPSTFSLQASSNGKKKKRGGRPALSEEEKAWKKEDRRIRNSLILS</sequence>
<reference evidence="2" key="1">
    <citation type="submission" date="2013-07" db="EMBL/GenBank/DDBJ databases">
        <title>The Genome Sequence of Cryptococcus bestiolae CBS10118.</title>
        <authorList>
            <consortium name="The Broad Institute Genome Sequencing Platform"/>
            <person name="Cuomo C."/>
            <person name="Litvintseva A."/>
            <person name="Chen Y."/>
            <person name="Heitman J."/>
            <person name="Sun S."/>
            <person name="Springer D."/>
            <person name="Dromer F."/>
            <person name="Young S.K."/>
            <person name="Zeng Q."/>
            <person name="Gargeya S."/>
            <person name="Fitzgerald M."/>
            <person name="Abouelleil A."/>
            <person name="Alvarado L."/>
            <person name="Berlin A.M."/>
            <person name="Chapman S.B."/>
            <person name="Dewar J."/>
            <person name="Goldberg J."/>
            <person name="Griggs A."/>
            <person name="Gujja S."/>
            <person name="Hansen M."/>
            <person name="Howarth C."/>
            <person name="Imamovic A."/>
            <person name="Larimer J."/>
            <person name="McCowan C."/>
            <person name="Murphy C."/>
            <person name="Pearson M."/>
            <person name="Priest M."/>
            <person name="Roberts A."/>
            <person name="Saif S."/>
            <person name="Shea T."/>
            <person name="Sykes S."/>
            <person name="Wortman J."/>
            <person name="Nusbaum C."/>
            <person name="Birren B."/>
        </authorList>
    </citation>
    <scope>NUCLEOTIDE SEQUENCE [LARGE SCALE GENOMIC DNA]</scope>
    <source>
        <strain evidence="2">CBS 10118</strain>
    </source>
</reference>
<feature type="compositionally biased region" description="Basic and acidic residues" evidence="1">
    <location>
        <begin position="137"/>
        <end position="151"/>
    </location>
</feature>
<evidence type="ECO:0000256" key="1">
    <source>
        <dbReference type="SAM" id="MobiDB-lite"/>
    </source>
</evidence>
<evidence type="ECO:0000313" key="4">
    <source>
        <dbReference type="Proteomes" id="UP000092730"/>
    </source>
</evidence>
<reference evidence="3" key="4">
    <citation type="submission" date="2024-02" db="EMBL/GenBank/DDBJ databases">
        <title>Comparative genomics of Cryptococcus and Kwoniella reveals pathogenesis evolution and contrasting modes of karyotype evolution via chromosome fusion or intercentromeric recombination.</title>
        <authorList>
            <person name="Coelho M.A."/>
            <person name="David-Palma M."/>
            <person name="Shea T."/>
            <person name="Bowers K."/>
            <person name="McGinley-Smith S."/>
            <person name="Mohammad A.W."/>
            <person name="Gnirke A."/>
            <person name="Yurkov A.M."/>
            <person name="Nowrousian M."/>
            <person name="Sun S."/>
            <person name="Cuomo C.A."/>
            <person name="Heitman J."/>
        </authorList>
    </citation>
    <scope>NUCLEOTIDE SEQUENCE</scope>
    <source>
        <strain evidence="3">CBS 10118</strain>
    </source>
</reference>
<gene>
    <name evidence="2" type="ORF">I302_01030</name>
    <name evidence="3" type="ORF">I302_102337</name>
</gene>
<reference evidence="3" key="2">
    <citation type="submission" date="2013-07" db="EMBL/GenBank/DDBJ databases">
        <authorList>
            <consortium name="The Broad Institute Genome Sequencing Platform"/>
            <person name="Cuomo C."/>
            <person name="Litvintseva A."/>
            <person name="Chen Y."/>
            <person name="Heitman J."/>
            <person name="Sun S."/>
            <person name="Springer D."/>
            <person name="Dromer F."/>
            <person name="Young S.K."/>
            <person name="Zeng Q."/>
            <person name="Gargeya S."/>
            <person name="Fitzgerald M."/>
            <person name="Abouelleil A."/>
            <person name="Alvarado L."/>
            <person name="Berlin A.M."/>
            <person name="Chapman S.B."/>
            <person name="Dewar J."/>
            <person name="Goldberg J."/>
            <person name="Griggs A."/>
            <person name="Gujja S."/>
            <person name="Hansen M."/>
            <person name="Howarth C."/>
            <person name="Imamovic A."/>
            <person name="Larimer J."/>
            <person name="McCowan C."/>
            <person name="Murphy C."/>
            <person name="Pearson M."/>
            <person name="Priest M."/>
            <person name="Roberts A."/>
            <person name="Saif S."/>
            <person name="Shea T."/>
            <person name="Sykes S."/>
            <person name="Wortman J."/>
            <person name="Nusbaum C."/>
            <person name="Birren B."/>
        </authorList>
    </citation>
    <scope>NUCLEOTIDE SEQUENCE</scope>
    <source>
        <strain evidence="3">CBS 10118</strain>
    </source>
</reference>
<evidence type="ECO:0000313" key="2">
    <source>
        <dbReference type="EMBL" id="OCF29523.1"/>
    </source>
</evidence>
<feature type="compositionally biased region" description="Basic and acidic residues" evidence="1">
    <location>
        <begin position="104"/>
        <end position="115"/>
    </location>
</feature>
<dbReference type="EMBL" id="KI894018">
    <property type="protein sequence ID" value="OCF29523.1"/>
    <property type="molecule type" value="Genomic_DNA"/>
</dbReference>
<name>A0A1B9GEN5_9TREE</name>
<feature type="compositionally biased region" description="Polar residues" evidence="1">
    <location>
        <begin position="31"/>
        <end position="40"/>
    </location>
</feature>
<feature type="region of interest" description="Disordered" evidence="1">
    <location>
        <begin position="1"/>
        <end position="158"/>
    </location>
</feature>